<dbReference type="EMBL" id="JAPFQN010000005">
    <property type="protein sequence ID" value="MCX2743867.1"/>
    <property type="molecule type" value="Genomic_DNA"/>
</dbReference>
<protein>
    <submittedName>
        <fullName evidence="1">Uncharacterized protein</fullName>
    </submittedName>
</protein>
<dbReference type="RefSeq" id="WP_266056326.1">
    <property type="nucleotide sequence ID" value="NZ_JAPFQN010000005.1"/>
</dbReference>
<dbReference type="Proteomes" id="UP001209885">
    <property type="component" value="Unassembled WGS sequence"/>
</dbReference>
<name>A0ABT3RQ01_9BACT</name>
<sequence length="256" mass="29282">MSFTISYIEFFKVRTINTSDSSPLQSIFFSPSNECKKILNQHRLVFKPRIGGFDIFYQRNPYATDPVIAPITKRTRFNFKMIISDLNFFKVYEPDFDVVPQLYFDNLDNNGNILNGPTEVLTEGSEVNVSDSMKMLPVTFTVNTDMSIAPTPTEYRIKEKFNPTNTLQSVAIENPLGLINVRTKLNDPLLQQASYINQAGPYLLETDSGQPAARTIYLDNELVKQEFNGIVDIYWETSQENADPSGNVYEIRFKPR</sequence>
<proteinExistence type="predicted"/>
<reference evidence="1 2" key="1">
    <citation type="submission" date="2022-11" db="EMBL/GenBank/DDBJ databases">
        <title>The characterization of three novel Bacteroidetes species and genomic analysis of their roles in tidal elemental geochemical cycles.</title>
        <authorList>
            <person name="Ma K."/>
        </authorList>
    </citation>
    <scope>NUCLEOTIDE SEQUENCE [LARGE SCALE GENOMIC DNA]</scope>
    <source>
        <strain evidence="1 2">M17</strain>
    </source>
</reference>
<comment type="caution">
    <text evidence="1">The sequence shown here is derived from an EMBL/GenBank/DDBJ whole genome shotgun (WGS) entry which is preliminary data.</text>
</comment>
<accession>A0ABT3RQ01</accession>
<evidence type="ECO:0000313" key="2">
    <source>
        <dbReference type="Proteomes" id="UP001209885"/>
    </source>
</evidence>
<gene>
    <name evidence="1" type="ORF">OO013_08320</name>
</gene>
<organism evidence="1 2">
    <name type="scientific">Mangrovivirga halotolerans</name>
    <dbReference type="NCBI Taxonomy" id="2993936"/>
    <lineage>
        <taxon>Bacteria</taxon>
        <taxon>Pseudomonadati</taxon>
        <taxon>Bacteroidota</taxon>
        <taxon>Cytophagia</taxon>
        <taxon>Cytophagales</taxon>
        <taxon>Mangrovivirgaceae</taxon>
        <taxon>Mangrovivirga</taxon>
    </lineage>
</organism>
<keyword evidence="2" id="KW-1185">Reference proteome</keyword>
<evidence type="ECO:0000313" key="1">
    <source>
        <dbReference type="EMBL" id="MCX2743867.1"/>
    </source>
</evidence>